<evidence type="ECO:0000313" key="3">
    <source>
        <dbReference type="Proteomes" id="UP001161409"/>
    </source>
</evidence>
<dbReference type="Proteomes" id="UP001161409">
    <property type="component" value="Unassembled WGS sequence"/>
</dbReference>
<evidence type="ECO:0000313" key="2">
    <source>
        <dbReference type="EMBL" id="GLQ05510.1"/>
    </source>
</evidence>
<sequence>MGETNSAAETDRPVIKEAVGIFDDPGAVHDCIEDLERKGFSRSDMTMLSRAEVLGNNYVLPVQNTPSTEDNPEILRGPILDPEETKDRNKVLLSAPLYLAALCAAGIGLLIGLSSLPLAGVTLLAGFAGGIIGIYLDRRYRDSRKGYYSLQLERGGIPLWVHTHDTAEERTAIESLTENRAHDVHIHAVSKISMDDTDKPGNAFRRFH</sequence>
<dbReference type="RefSeq" id="WP_169559505.1">
    <property type="nucleotide sequence ID" value="NZ_BSNF01000001.1"/>
</dbReference>
<keyword evidence="3" id="KW-1185">Reference proteome</keyword>
<keyword evidence="1" id="KW-0472">Membrane</keyword>
<feature type="transmembrane region" description="Helical" evidence="1">
    <location>
        <begin position="118"/>
        <end position="136"/>
    </location>
</feature>
<name>A0ABQ5U1G1_9PROT</name>
<gene>
    <name evidence="2" type="ORF">GCM10007924_07310</name>
</gene>
<proteinExistence type="predicted"/>
<accession>A0ABQ5U1G1</accession>
<protein>
    <submittedName>
        <fullName evidence="2">Uncharacterized protein</fullName>
    </submittedName>
</protein>
<feature type="transmembrane region" description="Helical" evidence="1">
    <location>
        <begin position="91"/>
        <end position="112"/>
    </location>
</feature>
<keyword evidence="1" id="KW-0812">Transmembrane</keyword>
<organism evidence="2 3">
    <name type="scientific">Sneathiella chinensis</name>
    <dbReference type="NCBI Taxonomy" id="349750"/>
    <lineage>
        <taxon>Bacteria</taxon>
        <taxon>Pseudomonadati</taxon>
        <taxon>Pseudomonadota</taxon>
        <taxon>Alphaproteobacteria</taxon>
        <taxon>Sneathiellales</taxon>
        <taxon>Sneathiellaceae</taxon>
        <taxon>Sneathiella</taxon>
    </lineage>
</organism>
<dbReference type="EMBL" id="BSNF01000001">
    <property type="protein sequence ID" value="GLQ05510.1"/>
    <property type="molecule type" value="Genomic_DNA"/>
</dbReference>
<keyword evidence="1" id="KW-1133">Transmembrane helix</keyword>
<evidence type="ECO:0000256" key="1">
    <source>
        <dbReference type="SAM" id="Phobius"/>
    </source>
</evidence>
<reference evidence="2" key="2">
    <citation type="submission" date="2023-01" db="EMBL/GenBank/DDBJ databases">
        <title>Draft genome sequence of Sneathiella chinensis strain NBRC 103408.</title>
        <authorList>
            <person name="Sun Q."/>
            <person name="Mori K."/>
        </authorList>
    </citation>
    <scope>NUCLEOTIDE SEQUENCE</scope>
    <source>
        <strain evidence="2">NBRC 103408</strain>
    </source>
</reference>
<comment type="caution">
    <text evidence="2">The sequence shown here is derived from an EMBL/GenBank/DDBJ whole genome shotgun (WGS) entry which is preliminary data.</text>
</comment>
<reference evidence="2" key="1">
    <citation type="journal article" date="2014" name="Int. J. Syst. Evol. Microbiol.">
        <title>Complete genome of a new Firmicutes species belonging to the dominant human colonic microbiota ('Ruminococcus bicirculans') reveals two chromosomes and a selective capacity to utilize plant glucans.</title>
        <authorList>
            <consortium name="NISC Comparative Sequencing Program"/>
            <person name="Wegmann U."/>
            <person name="Louis P."/>
            <person name="Goesmann A."/>
            <person name="Henrissat B."/>
            <person name="Duncan S.H."/>
            <person name="Flint H.J."/>
        </authorList>
    </citation>
    <scope>NUCLEOTIDE SEQUENCE</scope>
    <source>
        <strain evidence="2">NBRC 103408</strain>
    </source>
</reference>